<protein>
    <submittedName>
        <fullName evidence="2">Uncharacterized protein</fullName>
    </submittedName>
</protein>
<evidence type="ECO:0000313" key="2">
    <source>
        <dbReference type="EMBL" id="KZO97098.1"/>
    </source>
</evidence>
<sequence>MVSRLHGRRAFAFQLFSMVKCVHTAENIDRSAVGPPLIRARPAAVKRHTVYTDDESQKLISTTDRIQYPIQSICYPSALPSPSRAISHTTSPSAQNAPSVLSFRQKERSRKENAKSPEIMRTVTEFVAQERM</sequence>
<proteinExistence type="predicted"/>
<dbReference type="Proteomes" id="UP000076738">
    <property type="component" value="Unassembled WGS sequence"/>
</dbReference>
<evidence type="ECO:0000313" key="3">
    <source>
        <dbReference type="Proteomes" id="UP000076738"/>
    </source>
</evidence>
<organism evidence="2 3">
    <name type="scientific">Calocera viscosa (strain TUFC12733)</name>
    <dbReference type="NCBI Taxonomy" id="1330018"/>
    <lineage>
        <taxon>Eukaryota</taxon>
        <taxon>Fungi</taxon>
        <taxon>Dikarya</taxon>
        <taxon>Basidiomycota</taxon>
        <taxon>Agaricomycotina</taxon>
        <taxon>Dacrymycetes</taxon>
        <taxon>Dacrymycetales</taxon>
        <taxon>Dacrymycetaceae</taxon>
        <taxon>Calocera</taxon>
    </lineage>
</organism>
<dbReference type="AlphaFoldDB" id="A0A167MVE3"/>
<feature type="compositionally biased region" description="Polar residues" evidence="1">
    <location>
        <begin position="84"/>
        <end position="99"/>
    </location>
</feature>
<name>A0A167MVE3_CALVF</name>
<feature type="region of interest" description="Disordered" evidence="1">
    <location>
        <begin position="81"/>
        <end position="119"/>
    </location>
</feature>
<evidence type="ECO:0000256" key="1">
    <source>
        <dbReference type="SAM" id="MobiDB-lite"/>
    </source>
</evidence>
<gene>
    <name evidence="2" type="ORF">CALVIDRAFT_93143</name>
</gene>
<dbReference type="EMBL" id="KV417281">
    <property type="protein sequence ID" value="KZO97098.1"/>
    <property type="molecule type" value="Genomic_DNA"/>
</dbReference>
<keyword evidence="3" id="KW-1185">Reference proteome</keyword>
<feature type="compositionally biased region" description="Basic and acidic residues" evidence="1">
    <location>
        <begin position="104"/>
        <end position="115"/>
    </location>
</feature>
<reference evidence="2 3" key="1">
    <citation type="journal article" date="2016" name="Mol. Biol. Evol.">
        <title>Comparative Genomics of Early-Diverging Mushroom-Forming Fungi Provides Insights into the Origins of Lignocellulose Decay Capabilities.</title>
        <authorList>
            <person name="Nagy L.G."/>
            <person name="Riley R."/>
            <person name="Tritt A."/>
            <person name="Adam C."/>
            <person name="Daum C."/>
            <person name="Floudas D."/>
            <person name="Sun H."/>
            <person name="Yadav J.S."/>
            <person name="Pangilinan J."/>
            <person name="Larsson K.H."/>
            <person name="Matsuura K."/>
            <person name="Barry K."/>
            <person name="Labutti K."/>
            <person name="Kuo R."/>
            <person name="Ohm R.A."/>
            <person name="Bhattacharya S.S."/>
            <person name="Shirouzu T."/>
            <person name="Yoshinaga Y."/>
            <person name="Martin F.M."/>
            <person name="Grigoriev I.V."/>
            <person name="Hibbett D.S."/>
        </authorList>
    </citation>
    <scope>NUCLEOTIDE SEQUENCE [LARGE SCALE GENOMIC DNA]</scope>
    <source>
        <strain evidence="2 3">TUFC12733</strain>
    </source>
</reference>
<accession>A0A167MVE3</accession>